<keyword evidence="8 11" id="KW-0808">Transferase</keyword>
<organism evidence="13 14">
    <name type="scientific">Paenibacillus whitsoniae</name>
    <dbReference type="NCBI Taxonomy" id="2496558"/>
    <lineage>
        <taxon>Bacteria</taxon>
        <taxon>Bacillati</taxon>
        <taxon>Bacillota</taxon>
        <taxon>Bacilli</taxon>
        <taxon>Bacillales</taxon>
        <taxon>Paenibacillaceae</taxon>
        <taxon>Paenibacillus</taxon>
    </lineage>
</organism>
<feature type="active site" description="Proton acceptor" evidence="11">
    <location>
        <position position="382"/>
    </location>
</feature>
<dbReference type="CDD" id="cd02439">
    <property type="entry name" value="DMB-PRT_CobT"/>
    <property type="match status" value="1"/>
</dbReference>
<dbReference type="GO" id="GO:0009236">
    <property type="term" value="P:cobalamin biosynthetic process"/>
    <property type="evidence" value="ECO:0007669"/>
    <property type="project" value="UniProtKB-KW"/>
</dbReference>
<gene>
    <name evidence="11" type="primary">cobT</name>
    <name evidence="13" type="ORF">EJQ19_15740</name>
</gene>
<dbReference type="Proteomes" id="UP000276128">
    <property type="component" value="Unassembled WGS sequence"/>
</dbReference>
<comment type="similarity">
    <text evidence="3 11">Belongs to the CobT family.</text>
</comment>
<evidence type="ECO:0000256" key="4">
    <source>
        <dbReference type="ARBA" id="ARBA00011991"/>
    </source>
</evidence>
<dbReference type="PANTHER" id="PTHR43463:SF1">
    <property type="entry name" value="NICOTINATE-NUCLEOTIDE--DIMETHYLBENZIMIDAZOLE PHOSPHORIBOSYLTRANSFERASE"/>
    <property type="match status" value="1"/>
</dbReference>
<evidence type="ECO:0000256" key="6">
    <source>
        <dbReference type="ARBA" id="ARBA00022573"/>
    </source>
</evidence>
<name>A0A3S0IAJ2_9BACL</name>
<dbReference type="InterPro" id="IPR003200">
    <property type="entry name" value="Nict_dMeBzImd_PRibTrfase"/>
</dbReference>
<evidence type="ECO:0000256" key="11">
    <source>
        <dbReference type="HAMAP-Rule" id="MF_00230"/>
    </source>
</evidence>
<dbReference type="Pfam" id="PF02277">
    <property type="entry name" value="DBI_PRT"/>
    <property type="match status" value="2"/>
</dbReference>
<evidence type="ECO:0000313" key="13">
    <source>
        <dbReference type="EMBL" id="RTE08720.1"/>
    </source>
</evidence>
<evidence type="ECO:0000256" key="9">
    <source>
        <dbReference type="ARBA" id="ARBA00030686"/>
    </source>
</evidence>
<keyword evidence="6 11" id="KW-0169">Cobalamin biosynthesis</keyword>
<evidence type="ECO:0000256" key="12">
    <source>
        <dbReference type="SAM" id="MobiDB-lite"/>
    </source>
</evidence>
<dbReference type="EC" id="2.4.2.21" evidence="4 11"/>
<dbReference type="GO" id="GO:0008939">
    <property type="term" value="F:nicotinate-nucleotide-dimethylbenzimidazole phosphoribosyltransferase activity"/>
    <property type="evidence" value="ECO:0007669"/>
    <property type="project" value="UniProtKB-UniRule"/>
</dbReference>
<accession>A0A3S0IAJ2</accession>
<evidence type="ECO:0000256" key="3">
    <source>
        <dbReference type="ARBA" id="ARBA00007110"/>
    </source>
</evidence>
<evidence type="ECO:0000256" key="2">
    <source>
        <dbReference type="ARBA" id="ARBA00005049"/>
    </source>
</evidence>
<feature type="region of interest" description="Disordered" evidence="12">
    <location>
        <begin position="238"/>
        <end position="278"/>
    </location>
</feature>
<evidence type="ECO:0000256" key="7">
    <source>
        <dbReference type="ARBA" id="ARBA00022676"/>
    </source>
</evidence>
<evidence type="ECO:0000256" key="10">
    <source>
        <dbReference type="ARBA" id="ARBA00047340"/>
    </source>
</evidence>
<sequence>MEDEVMTATNQLQAVIDRIQPLQDEVVRQADDHLNQLTKPPGSLGKLEDIARQLAGITGEVMPVFEKKAVIVMAGDHGVCEEGISAFPAEVTPQMVLNFLAGGAAVNVLARHAGADVVCIDMGVNADLEHPALLSRKVRKGTRNMAKEAALTPEETLQAVLAGVEVVDDLVAQGYRLFATGEMGIGNTTSSAAILCALTGLDAGVAVGRGTGIDDAKWLHKMNVVNRVLDLHGLRGASGEKSGMGSEVSDETGGKLGGGARDEKSGEMSGGMSDETGEKLGDEVNVEKSGEMSGRALEVLEKAGGLEIAGLVGVILGAAQHRCPVVIDGFISSAAALVASRLAPLSASYMLASHLSQEQGHAKLLEAIGLSAMLHMDMRLGEGSGAVLAFPMIEAAGKIMKEMATFESAGVSRE</sequence>
<proteinExistence type="inferred from homology"/>
<evidence type="ECO:0000256" key="1">
    <source>
        <dbReference type="ARBA" id="ARBA00002197"/>
    </source>
</evidence>
<comment type="caution">
    <text evidence="13">The sequence shown here is derived from an EMBL/GenBank/DDBJ whole genome shotgun (WGS) entry which is preliminary data.</text>
</comment>
<comment type="pathway">
    <text evidence="2 11">Nucleoside biosynthesis; alpha-ribazole biosynthesis; alpha-ribazole from 5,6-dimethylbenzimidazole: step 1/2.</text>
</comment>
<dbReference type="InterPro" id="IPR036087">
    <property type="entry name" value="Nict_dMeBzImd_PRibTrfase_sf"/>
</dbReference>
<dbReference type="InterPro" id="IPR023195">
    <property type="entry name" value="Nict_dMeBzImd_PRibTrfase_N"/>
</dbReference>
<dbReference type="Gene3D" id="1.10.1610.10">
    <property type="match status" value="1"/>
</dbReference>
<keyword evidence="7 11" id="KW-0328">Glycosyltransferase</keyword>
<dbReference type="UniPathway" id="UPA00061">
    <property type="reaction ID" value="UER00516"/>
</dbReference>
<evidence type="ECO:0000256" key="5">
    <source>
        <dbReference type="ARBA" id="ARBA00015486"/>
    </source>
</evidence>
<keyword evidence="14" id="KW-1185">Reference proteome</keyword>
<protein>
    <recommendedName>
        <fullName evidence="5 11">Nicotinate-nucleotide--dimethylbenzimidazole phosphoribosyltransferase</fullName>
        <shortName evidence="11">NN:DBI PRT</shortName>
        <ecNumber evidence="4 11">2.4.2.21</ecNumber>
    </recommendedName>
    <alternativeName>
        <fullName evidence="9 11">N(1)-alpha-phosphoribosyltransferase</fullName>
    </alternativeName>
</protein>
<evidence type="ECO:0000256" key="8">
    <source>
        <dbReference type="ARBA" id="ARBA00022679"/>
    </source>
</evidence>
<dbReference type="PANTHER" id="PTHR43463">
    <property type="entry name" value="NICOTINATE-NUCLEOTIDE--DIMETHYLBENZIMIDAZOLE PHOSPHORIBOSYLTRANSFERASE"/>
    <property type="match status" value="1"/>
</dbReference>
<reference evidence="13 14" key="1">
    <citation type="submission" date="2018-12" db="EMBL/GenBank/DDBJ databases">
        <title>Bacillus ochoae sp. nov., Paenibacillus whitsoniae sp. nov., Paenibacillus spiritus sp. nov. Isolated from the Mars Exploration Rover during spacecraft assembly.</title>
        <authorList>
            <person name="Seuylemezian A."/>
            <person name="Vaishampayan P."/>
        </authorList>
    </citation>
    <scope>NUCLEOTIDE SEQUENCE [LARGE SCALE GENOMIC DNA]</scope>
    <source>
        <strain evidence="13 14">MER 54</strain>
    </source>
</reference>
<dbReference type="EMBL" id="RXHU01000043">
    <property type="protein sequence ID" value="RTE08720.1"/>
    <property type="molecule type" value="Genomic_DNA"/>
</dbReference>
<dbReference type="AlphaFoldDB" id="A0A3S0IAJ2"/>
<comment type="function">
    <text evidence="1 11">Catalyzes the synthesis of alpha-ribazole-5'-phosphate from nicotinate mononucleotide (NAMN) and 5,6-dimethylbenzimidazole (DMB).</text>
</comment>
<dbReference type="HAMAP" id="MF_00230">
    <property type="entry name" value="CobT"/>
    <property type="match status" value="1"/>
</dbReference>
<dbReference type="Gene3D" id="3.40.50.10210">
    <property type="match status" value="1"/>
</dbReference>
<dbReference type="SUPFAM" id="SSF52733">
    <property type="entry name" value="Nicotinate mononucleotide:5,6-dimethylbenzimidazole phosphoribosyltransferase (CobT)"/>
    <property type="match status" value="2"/>
</dbReference>
<comment type="catalytic activity">
    <reaction evidence="10 11">
        <text>5,6-dimethylbenzimidazole + nicotinate beta-D-ribonucleotide = alpha-ribazole 5'-phosphate + nicotinate + H(+)</text>
        <dbReference type="Rhea" id="RHEA:11196"/>
        <dbReference type="ChEBI" id="CHEBI:15378"/>
        <dbReference type="ChEBI" id="CHEBI:15890"/>
        <dbReference type="ChEBI" id="CHEBI:32544"/>
        <dbReference type="ChEBI" id="CHEBI:57502"/>
        <dbReference type="ChEBI" id="CHEBI:57918"/>
        <dbReference type="EC" id="2.4.2.21"/>
    </reaction>
</comment>
<dbReference type="OrthoDB" id="9781491at2"/>
<dbReference type="InterPro" id="IPR017846">
    <property type="entry name" value="Nict_dMeBzImd_PRibTrfase_bact"/>
</dbReference>
<evidence type="ECO:0000313" key="14">
    <source>
        <dbReference type="Proteomes" id="UP000276128"/>
    </source>
</evidence>